<reference evidence="10" key="1">
    <citation type="submission" date="2013-02" db="EMBL/GenBank/DDBJ databases">
        <authorList>
            <person name="Hughes D."/>
        </authorList>
    </citation>
    <scope>NUCLEOTIDE SEQUENCE</scope>
    <source>
        <strain>Durham</strain>
        <strain evidence="10">NC isolate 2 -- Noor lab</strain>
    </source>
</reference>
<feature type="region of interest" description="Disordered" evidence="7">
    <location>
        <begin position="31"/>
        <end position="61"/>
    </location>
</feature>
<dbReference type="STRING" id="36166.T1GFY9"/>
<keyword evidence="3" id="KW-0865">Zymogen</keyword>
<reference evidence="9" key="2">
    <citation type="submission" date="2015-06" db="UniProtKB">
        <authorList>
            <consortium name="EnsemblMetazoa"/>
        </authorList>
    </citation>
    <scope>IDENTIFICATION</scope>
</reference>
<dbReference type="Pfam" id="PF00089">
    <property type="entry name" value="Trypsin"/>
    <property type="match status" value="1"/>
</dbReference>
<dbReference type="GO" id="GO:0004252">
    <property type="term" value="F:serine-type endopeptidase activity"/>
    <property type="evidence" value="ECO:0007669"/>
    <property type="project" value="InterPro"/>
</dbReference>
<keyword evidence="1" id="KW-0732">Signal</keyword>
<dbReference type="GO" id="GO:0006508">
    <property type="term" value="P:proteolysis"/>
    <property type="evidence" value="ECO:0007669"/>
    <property type="project" value="InterPro"/>
</dbReference>
<dbReference type="HOGENOM" id="CLU_1490660_0_0_1"/>
<dbReference type="PANTHER" id="PTHR24260:SF135">
    <property type="entry name" value="CLIP DOMAIN-CONTAINING SERINE PROTEASE-RELATED"/>
    <property type="match status" value="1"/>
</dbReference>
<evidence type="ECO:0000256" key="5">
    <source>
        <dbReference type="ARBA" id="ARBA00023180"/>
    </source>
</evidence>
<dbReference type="InterPro" id="IPR051333">
    <property type="entry name" value="CLIP_Serine_Protease"/>
</dbReference>
<evidence type="ECO:0000313" key="10">
    <source>
        <dbReference type="Proteomes" id="UP000015102"/>
    </source>
</evidence>
<organism evidence="9 10">
    <name type="scientific">Megaselia scalaris</name>
    <name type="common">Humpbacked fly</name>
    <name type="synonym">Phora scalaris</name>
    <dbReference type="NCBI Taxonomy" id="36166"/>
    <lineage>
        <taxon>Eukaryota</taxon>
        <taxon>Metazoa</taxon>
        <taxon>Ecdysozoa</taxon>
        <taxon>Arthropoda</taxon>
        <taxon>Hexapoda</taxon>
        <taxon>Insecta</taxon>
        <taxon>Pterygota</taxon>
        <taxon>Neoptera</taxon>
        <taxon>Endopterygota</taxon>
        <taxon>Diptera</taxon>
        <taxon>Brachycera</taxon>
        <taxon>Muscomorpha</taxon>
        <taxon>Platypezoidea</taxon>
        <taxon>Phoridae</taxon>
        <taxon>Megaseliini</taxon>
        <taxon>Megaselia</taxon>
    </lineage>
</organism>
<evidence type="ECO:0000256" key="7">
    <source>
        <dbReference type="SAM" id="MobiDB-lite"/>
    </source>
</evidence>
<dbReference type="AlphaFoldDB" id="T1GFY9"/>
<evidence type="ECO:0000256" key="2">
    <source>
        <dbReference type="ARBA" id="ARBA00022837"/>
    </source>
</evidence>
<keyword evidence="2" id="KW-0106">Calcium</keyword>
<keyword evidence="4" id="KW-1015">Disulfide bond</keyword>
<feature type="domain" description="Peptidase S1" evidence="8">
    <location>
        <begin position="74"/>
        <end position="143"/>
    </location>
</feature>
<keyword evidence="5" id="KW-0325">Glycoprotein</keyword>
<dbReference type="EnsemblMetazoa" id="MESCA002292-RA">
    <property type="protein sequence ID" value="MESCA002292-PA"/>
    <property type="gene ID" value="MESCA002292"/>
</dbReference>
<dbReference type="EMBL" id="CAQQ02181628">
    <property type="status" value="NOT_ANNOTATED_CDS"/>
    <property type="molecule type" value="Genomic_DNA"/>
</dbReference>
<accession>T1GFY9</accession>
<dbReference type="InterPro" id="IPR043504">
    <property type="entry name" value="Peptidase_S1_PA_chymotrypsin"/>
</dbReference>
<dbReference type="PROSITE" id="PS00134">
    <property type="entry name" value="TRYPSIN_HIS"/>
    <property type="match status" value="1"/>
</dbReference>
<sequence>MSAALRSSAGTFVVLKSLDFSVLGDATLPPACGGGDSQRTGGNYKPTENRGPSSSDSDLIPEPGVCGNVITNKIYGGVETRLDEYPWMALIEYQKPGNKKGFHCGGSMISNRYVLTASHCINARSIPADWKPISVRLGEWDTATDRDCDAGECAPPHIDVPIERSLVMKIIILMLRINQMI</sequence>
<evidence type="ECO:0000256" key="1">
    <source>
        <dbReference type="ARBA" id="ARBA00022729"/>
    </source>
</evidence>
<evidence type="ECO:0000256" key="3">
    <source>
        <dbReference type="ARBA" id="ARBA00023145"/>
    </source>
</evidence>
<comment type="similarity">
    <text evidence="6">Belongs to the peptidase S1 family. CLIP subfamily.</text>
</comment>
<dbReference type="Gene3D" id="2.40.10.10">
    <property type="entry name" value="Trypsin-like serine proteases"/>
    <property type="match status" value="1"/>
</dbReference>
<dbReference type="FunFam" id="2.40.10.10:FF:000028">
    <property type="entry name" value="Serine protease easter"/>
    <property type="match status" value="1"/>
</dbReference>
<evidence type="ECO:0000259" key="8">
    <source>
        <dbReference type="Pfam" id="PF00089"/>
    </source>
</evidence>
<evidence type="ECO:0000313" key="9">
    <source>
        <dbReference type="EnsemblMetazoa" id="MESCA002292-PA"/>
    </source>
</evidence>
<dbReference type="InterPro" id="IPR018114">
    <property type="entry name" value="TRYPSIN_HIS"/>
</dbReference>
<proteinExistence type="inferred from homology"/>
<evidence type="ECO:0000256" key="6">
    <source>
        <dbReference type="ARBA" id="ARBA00024195"/>
    </source>
</evidence>
<dbReference type="SUPFAM" id="SSF50494">
    <property type="entry name" value="Trypsin-like serine proteases"/>
    <property type="match status" value="1"/>
</dbReference>
<dbReference type="InterPro" id="IPR001254">
    <property type="entry name" value="Trypsin_dom"/>
</dbReference>
<dbReference type="PANTHER" id="PTHR24260">
    <property type="match status" value="1"/>
</dbReference>
<evidence type="ECO:0000256" key="4">
    <source>
        <dbReference type="ARBA" id="ARBA00023157"/>
    </source>
</evidence>
<dbReference type="Proteomes" id="UP000015102">
    <property type="component" value="Unassembled WGS sequence"/>
</dbReference>
<name>T1GFY9_MEGSC</name>
<keyword evidence="10" id="KW-1185">Reference proteome</keyword>
<dbReference type="InterPro" id="IPR009003">
    <property type="entry name" value="Peptidase_S1_PA"/>
</dbReference>
<protein>
    <recommendedName>
        <fullName evidence="8">Peptidase S1 domain-containing protein</fullName>
    </recommendedName>
</protein>